<dbReference type="InterPro" id="IPR000659">
    <property type="entry name" value="Pyridox_Oxase"/>
</dbReference>
<keyword evidence="7" id="KW-0560">Oxidoreductase</keyword>
<evidence type="ECO:0000256" key="4">
    <source>
        <dbReference type="ARBA" id="ARBA00012801"/>
    </source>
</evidence>
<evidence type="ECO:0000259" key="8">
    <source>
        <dbReference type="Pfam" id="PF01243"/>
    </source>
</evidence>
<comment type="caution">
    <text evidence="9">The sequence shown here is derived from an EMBL/GenBank/DDBJ whole genome shotgun (WGS) entry which is preliminary data.</text>
</comment>
<comment type="cofactor">
    <cofactor evidence="1">
        <name>FMN</name>
        <dbReference type="ChEBI" id="CHEBI:58210"/>
    </cofactor>
</comment>
<evidence type="ECO:0000313" key="10">
    <source>
        <dbReference type="Proteomes" id="UP001362999"/>
    </source>
</evidence>
<dbReference type="InterPro" id="IPR012349">
    <property type="entry name" value="Split_barrel_FMN-bd"/>
</dbReference>
<dbReference type="EMBL" id="JAWWNJ010000009">
    <property type="protein sequence ID" value="KAK7048505.1"/>
    <property type="molecule type" value="Genomic_DNA"/>
</dbReference>
<dbReference type="Proteomes" id="UP001362999">
    <property type="component" value="Unassembled WGS sequence"/>
</dbReference>
<dbReference type="GO" id="GO:0010181">
    <property type="term" value="F:FMN binding"/>
    <property type="evidence" value="ECO:0007669"/>
    <property type="project" value="InterPro"/>
</dbReference>
<dbReference type="AlphaFoldDB" id="A0AAW0D7L1"/>
<evidence type="ECO:0000256" key="3">
    <source>
        <dbReference type="ARBA" id="ARBA00005037"/>
    </source>
</evidence>
<dbReference type="PANTHER" id="PTHR10851">
    <property type="entry name" value="PYRIDOXINE-5-PHOSPHATE OXIDASE"/>
    <property type="match status" value="1"/>
</dbReference>
<protein>
    <recommendedName>
        <fullName evidence="4">pyridoxal 5'-phosphate synthase</fullName>
        <ecNumber evidence="4">1.4.3.5</ecNumber>
    </recommendedName>
</protein>
<dbReference type="SUPFAM" id="SSF50475">
    <property type="entry name" value="FMN-binding split barrel"/>
    <property type="match status" value="1"/>
</dbReference>
<comment type="pathway">
    <text evidence="2">Cofactor metabolism; pyridoxal 5'-phosphate salvage; pyridoxal 5'-phosphate from pyridoxamine 5'-phosphate: step 1/1.</text>
</comment>
<gene>
    <name evidence="9" type="ORF">R3P38DRAFT_2869797</name>
</gene>
<dbReference type="EC" id="1.4.3.5" evidence="4"/>
<feature type="domain" description="Pyridoxamine 5'-phosphate oxidase N-terminal" evidence="8">
    <location>
        <begin position="53"/>
        <end position="136"/>
    </location>
</feature>
<evidence type="ECO:0000256" key="7">
    <source>
        <dbReference type="ARBA" id="ARBA00023002"/>
    </source>
</evidence>
<evidence type="ECO:0000256" key="1">
    <source>
        <dbReference type="ARBA" id="ARBA00001917"/>
    </source>
</evidence>
<dbReference type="InterPro" id="IPR011576">
    <property type="entry name" value="Pyridox_Oxase_N"/>
</dbReference>
<dbReference type="Pfam" id="PF01243">
    <property type="entry name" value="PNPOx_N"/>
    <property type="match status" value="1"/>
</dbReference>
<dbReference type="GO" id="GO:0008615">
    <property type="term" value="P:pyridoxine biosynthetic process"/>
    <property type="evidence" value="ECO:0007669"/>
    <property type="project" value="InterPro"/>
</dbReference>
<organism evidence="9 10">
    <name type="scientific">Favolaschia claudopus</name>
    <dbReference type="NCBI Taxonomy" id="2862362"/>
    <lineage>
        <taxon>Eukaryota</taxon>
        <taxon>Fungi</taxon>
        <taxon>Dikarya</taxon>
        <taxon>Basidiomycota</taxon>
        <taxon>Agaricomycotina</taxon>
        <taxon>Agaricomycetes</taxon>
        <taxon>Agaricomycetidae</taxon>
        <taxon>Agaricales</taxon>
        <taxon>Marasmiineae</taxon>
        <taxon>Mycenaceae</taxon>
        <taxon>Favolaschia</taxon>
    </lineage>
</organism>
<dbReference type="PANTHER" id="PTHR10851:SF0">
    <property type="entry name" value="PYRIDOXINE-5'-PHOSPHATE OXIDASE"/>
    <property type="match status" value="1"/>
</dbReference>
<feature type="non-terminal residue" evidence="9">
    <location>
        <position position="160"/>
    </location>
</feature>
<name>A0AAW0D7L1_9AGAR</name>
<keyword evidence="5" id="KW-0285">Flavoprotein</keyword>
<evidence type="ECO:0000313" key="9">
    <source>
        <dbReference type="EMBL" id="KAK7048505.1"/>
    </source>
</evidence>
<accession>A0AAW0D7L1</accession>
<evidence type="ECO:0000256" key="2">
    <source>
        <dbReference type="ARBA" id="ARBA00004738"/>
    </source>
</evidence>
<dbReference type="GO" id="GO:0004733">
    <property type="term" value="F:pyridoxamine phosphate oxidase activity"/>
    <property type="evidence" value="ECO:0007669"/>
    <property type="project" value="UniProtKB-EC"/>
</dbReference>
<evidence type="ECO:0000256" key="5">
    <source>
        <dbReference type="ARBA" id="ARBA00022630"/>
    </source>
</evidence>
<reference evidence="9 10" key="1">
    <citation type="journal article" date="2024" name="J Genomics">
        <title>Draft genome sequencing and assembly of Favolaschia claudopus CIRM-BRFM 2984 isolated from oak limbs.</title>
        <authorList>
            <person name="Navarro D."/>
            <person name="Drula E."/>
            <person name="Chaduli D."/>
            <person name="Cazenave R."/>
            <person name="Ahrendt S."/>
            <person name="Wang J."/>
            <person name="Lipzen A."/>
            <person name="Daum C."/>
            <person name="Barry K."/>
            <person name="Grigoriev I.V."/>
            <person name="Favel A."/>
            <person name="Rosso M.N."/>
            <person name="Martin F."/>
        </authorList>
    </citation>
    <scope>NUCLEOTIDE SEQUENCE [LARGE SCALE GENOMIC DNA]</scope>
    <source>
        <strain evidence="9 10">CIRM-BRFM 2984</strain>
    </source>
</reference>
<evidence type="ECO:0000256" key="6">
    <source>
        <dbReference type="ARBA" id="ARBA00022643"/>
    </source>
</evidence>
<proteinExistence type="predicted"/>
<comment type="pathway">
    <text evidence="3">Cofactor metabolism; pyridoxal 5'-phosphate salvage; pyridoxal 5'-phosphate from pyridoxine 5'-phosphate: step 1/1.</text>
</comment>
<keyword evidence="10" id="KW-1185">Reference proteome</keyword>
<keyword evidence="6" id="KW-0288">FMN</keyword>
<dbReference type="Gene3D" id="2.30.110.10">
    <property type="entry name" value="Electron Transport, Fmn-binding Protein, Chain A"/>
    <property type="match status" value="1"/>
</dbReference>
<sequence length="160" mass="17687">MDAVDPTVVSHPAPSTLHILSHPQYSTPDSLSPSTVSPNPLTQFDTWFAHALAHPVSSPEAMTLSTSTPNGHPSARIVLLKALDPRGFLFYTNYTSRKSSELSQNPHCALVFYWPEIHRSIRVVGTAEKVSREDSNRSPLHLLFLFSDPNDPPPSSEIEF</sequence>